<evidence type="ECO:0000256" key="2">
    <source>
        <dbReference type="ARBA" id="ARBA00024867"/>
    </source>
</evidence>
<evidence type="ECO:0000313" key="5">
    <source>
        <dbReference type="EMBL" id="BAH05447.1"/>
    </source>
</evidence>
<evidence type="ECO:0000256" key="1">
    <source>
        <dbReference type="ARBA" id="ARBA00018672"/>
    </source>
</evidence>
<feature type="domain" description="Response regulatory" evidence="4">
    <location>
        <begin position="9"/>
        <end position="120"/>
    </location>
</feature>
<comment type="function">
    <text evidence="2">May play the central regulatory role in sporulation. It may be an element of the effector pathway responsible for the activation of sporulation genes in response to nutritional stress. Spo0A may act in concert with spo0H (a sigma factor) to control the expression of some genes that are critical to the sporulation process.</text>
</comment>
<evidence type="ECO:0000313" key="6">
    <source>
        <dbReference type="Proteomes" id="UP000007969"/>
    </source>
</evidence>
<dbReference type="KEGG" id="ckr:CKR_0396"/>
<protein>
    <recommendedName>
        <fullName evidence="1">Stage 0 sporulation protein A homolog</fullName>
    </recommendedName>
</protein>
<dbReference type="HOGENOM" id="CLU_146564_0_0_9"/>
<dbReference type="InterPro" id="IPR011006">
    <property type="entry name" value="CheY-like_superfamily"/>
</dbReference>
<organism evidence="5 6">
    <name type="scientific">Clostridium kluyveri (strain NBRC 12016)</name>
    <dbReference type="NCBI Taxonomy" id="583346"/>
    <lineage>
        <taxon>Bacteria</taxon>
        <taxon>Bacillati</taxon>
        <taxon>Bacillota</taxon>
        <taxon>Clostridia</taxon>
        <taxon>Eubacteriales</taxon>
        <taxon>Clostridiaceae</taxon>
        <taxon>Clostridium</taxon>
    </lineage>
</organism>
<dbReference type="SUPFAM" id="SSF52172">
    <property type="entry name" value="CheY-like"/>
    <property type="match status" value="1"/>
</dbReference>
<name>B9DYX2_CLOK1</name>
<proteinExistence type="predicted"/>
<evidence type="ECO:0000259" key="4">
    <source>
        <dbReference type="PROSITE" id="PS50110"/>
    </source>
</evidence>
<dbReference type="InterPro" id="IPR001789">
    <property type="entry name" value="Sig_transdc_resp-reg_receiver"/>
</dbReference>
<dbReference type="Gene3D" id="3.40.50.2300">
    <property type="match status" value="1"/>
</dbReference>
<sequence length="183" mass="20861">MVVGETMRKILLVNDCKLESIIMKDKLINMGYEVEISNEYGVFSKVNKFNPEVVIVNFVMKEITGDKLIEKIKIKNHNIVCILSSCDRINLKDFKGKGVDEVINTPIEEKELSMLINKAILKYQVKDADSEDNRIDHKENNKIEHNNVVAILKKVILFCPYCGGKLKNGSNSFVFCPYCGEKI</sequence>
<dbReference type="Proteomes" id="UP000007969">
    <property type="component" value="Chromosome"/>
</dbReference>
<gene>
    <name evidence="5" type="ordered locus">CKR_0396</name>
</gene>
<dbReference type="PROSITE" id="PS50110">
    <property type="entry name" value="RESPONSE_REGULATORY"/>
    <property type="match status" value="1"/>
</dbReference>
<evidence type="ECO:0000256" key="3">
    <source>
        <dbReference type="PROSITE-ProRule" id="PRU00169"/>
    </source>
</evidence>
<dbReference type="AlphaFoldDB" id="B9DYX2"/>
<comment type="caution">
    <text evidence="3">Lacks conserved residue(s) required for the propagation of feature annotation.</text>
</comment>
<dbReference type="EMBL" id="AP009049">
    <property type="protein sequence ID" value="BAH05447.1"/>
    <property type="molecule type" value="Genomic_DNA"/>
</dbReference>
<dbReference type="GO" id="GO:0000160">
    <property type="term" value="P:phosphorelay signal transduction system"/>
    <property type="evidence" value="ECO:0007669"/>
    <property type="project" value="InterPro"/>
</dbReference>
<reference evidence="6" key="1">
    <citation type="submission" date="2005-09" db="EMBL/GenBank/DDBJ databases">
        <title>Complete genome sequence of Clostridium kluyveri and comparative genomics of Clostridia species.</title>
        <authorList>
            <person name="Inui M."/>
            <person name="Nonaka H."/>
            <person name="Shinoda Y."/>
            <person name="Ikenaga Y."/>
            <person name="Abe M."/>
            <person name="Naito K."/>
            <person name="Vertes A.A."/>
            <person name="Yukawa H."/>
        </authorList>
    </citation>
    <scope>NUCLEOTIDE SEQUENCE [LARGE SCALE GENOMIC DNA]</scope>
    <source>
        <strain evidence="6">NBRC 12016</strain>
    </source>
</reference>
<accession>B9DYX2</accession>